<evidence type="ECO:0000256" key="5">
    <source>
        <dbReference type="ARBA" id="ARBA00023136"/>
    </source>
</evidence>
<dbReference type="GO" id="GO:0005886">
    <property type="term" value="C:plasma membrane"/>
    <property type="evidence" value="ECO:0007669"/>
    <property type="project" value="UniProtKB-SubCell"/>
</dbReference>
<sequence length="610" mass="66460">MKLSALIALFADWGWRQLLLVTVMFLLFAMMLFSQDFTQVAAGVALFLFGMTLLETGFKALSGGILERILRASTARQSHSVAFGLASTALMQSSSLVSLITVSFVGAQMITLAAGIGIIIGANLGTTTGAWLMAGFGLKVDIAAYALPLLVLGVLLQLQKGQKIRGLGAILLGIAFLFLGIHYMKLGFESLQGTFDLTAYAMTGLLGVLVFTLIGMVITTIMQSSHASLLIIISALATGQVSYENALALAIGANLGSTITIVIGAMAANAWGKRLAWSHVIFNVGTALIAIVMIDGFVWLVDGLAGLLGIAADNYLLKLALFHTLFNLTGVLLLWPFVTKMADLLTTRVADKPVTREQPLYVIPAALSSGDTVRQAVTLEVGHLFDNSYGLIAQGIGLRRSVIESEESLAHAVQNTRRFMPLDLEGDYEQKVKNLHNAIVEFIGQAQQRDLPQAVIEPMYQLRRASLNAVQAVKAIKHMHKNLARYGVSEQAAVRQKYDMMRISLAKLLRALRRQMQAEKPLPSEQMDAFFSHWQQQIDETSRQLQASLDQDIRQRAMSAHIATSIMNDEVYWRSLANHLLLAMQLFNQAQNLPDKQTGSGELDAIAPTF</sequence>
<name>F6DBI9_THICA</name>
<keyword evidence="3 6" id="KW-0812">Transmembrane</keyword>
<dbReference type="OrthoDB" id="9763003at2"/>
<reference evidence="7 8" key="1">
    <citation type="submission" date="2011-05" db="EMBL/GenBank/DDBJ databases">
        <title>Complete sequence of Thioalkalimicrobium cyclicum ALM1.</title>
        <authorList>
            <consortium name="US DOE Joint Genome Institute"/>
            <person name="Lucas S."/>
            <person name="Han J."/>
            <person name="Lapidus A."/>
            <person name="Cheng J.-F."/>
            <person name="Goodwin L."/>
            <person name="Pitluck S."/>
            <person name="Peters L."/>
            <person name="Mikhailova N."/>
            <person name="Davenport K."/>
            <person name="Han C."/>
            <person name="Tapia R."/>
            <person name="Land M."/>
            <person name="Hauser L."/>
            <person name="Kyrpides N."/>
            <person name="Ivanova N."/>
            <person name="Pagani I."/>
            <person name="Kappler U."/>
            <person name="Woyke T."/>
        </authorList>
    </citation>
    <scope>NUCLEOTIDE SEQUENCE [LARGE SCALE GENOMIC DNA]</scope>
    <source>
        <strain evidence="8">DSM 14477 / JCM 11371 / ALM1</strain>
    </source>
</reference>
<feature type="transmembrane region" description="Helical" evidence="6">
    <location>
        <begin position="40"/>
        <end position="61"/>
    </location>
</feature>
<comment type="subcellular location">
    <subcellularLocation>
        <location evidence="1">Cell membrane</location>
        <topology evidence="1">Multi-pass membrane protein</topology>
    </subcellularLocation>
</comment>
<dbReference type="GO" id="GO:0044341">
    <property type="term" value="P:sodium-dependent phosphate transport"/>
    <property type="evidence" value="ECO:0007669"/>
    <property type="project" value="InterPro"/>
</dbReference>
<dbReference type="AlphaFoldDB" id="F6DBI9"/>
<dbReference type="Proteomes" id="UP000009232">
    <property type="component" value="Chromosome"/>
</dbReference>
<dbReference type="InterPro" id="IPR003841">
    <property type="entry name" value="Na/Pi_transpt"/>
</dbReference>
<organism evidence="7 8">
    <name type="scientific">Thiomicrospira cyclica (strain DSM 14477 / JCM 11371 / ALM1)</name>
    <name type="common">Thioalkalimicrobium cyclicum</name>
    <dbReference type="NCBI Taxonomy" id="717773"/>
    <lineage>
        <taxon>Bacteria</taxon>
        <taxon>Pseudomonadati</taxon>
        <taxon>Pseudomonadota</taxon>
        <taxon>Gammaproteobacteria</taxon>
        <taxon>Thiotrichales</taxon>
        <taxon>Piscirickettsiaceae</taxon>
        <taxon>Thiomicrospira</taxon>
    </lineage>
</organism>
<feature type="transmembrane region" description="Helical" evidence="6">
    <location>
        <begin position="225"/>
        <end position="243"/>
    </location>
</feature>
<keyword evidence="8" id="KW-1185">Reference proteome</keyword>
<feature type="transmembrane region" description="Helical" evidence="6">
    <location>
        <begin position="142"/>
        <end position="159"/>
    </location>
</feature>
<feature type="transmembrane region" description="Helical" evidence="6">
    <location>
        <begin position="320"/>
        <end position="338"/>
    </location>
</feature>
<keyword evidence="4 6" id="KW-1133">Transmembrane helix</keyword>
<keyword evidence="2" id="KW-1003">Cell membrane</keyword>
<protein>
    <submittedName>
        <fullName evidence="7">Na+/Picotransporter</fullName>
    </submittedName>
</protein>
<feature type="transmembrane region" description="Helical" evidence="6">
    <location>
        <begin position="249"/>
        <end position="268"/>
    </location>
</feature>
<feature type="transmembrane region" description="Helical" evidence="6">
    <location>
        <begin position="13"/>
        <end position="33"/>
    </location>
</feature>
<evidence type="ECO:0000256" key="4">
    <source>
        <dbReference type="ARBA" id="ARBA00022989"/>
    </source>
</evidence>
<dbReference type="GO" id="GO:0005436">
    <property type="term" value="F:sodium:phosphate symporter activity"/>
    <property type="evidence" value="ECO:0007669"/>
    <property type="project" value="InterPro"/>
</dbReference>
<feature type="transmembrane region" description="Helical" evidence="6">
    <location>
        <begin position="197"/>
        <end position="218"/>
    </location>
</feature>
<evidence type="ECO:0000256" key="1">
    <source>
        <dbReference type="ARBA" id="ARBA00004651"/>
    </source>
</evidence>
<dbReference type="PANTHER" id="PTHR10010:SF46">
    <property type="entry name" value="SODIUM-DEPENDENT PHOSPHATE TRANSPORT PROTEIN 2B"/>
    <property type="match status" value="1"/>
</dbReference>
<feature type="transmembrane region" description="Helical" evidence="6">
    <location>
        <begin position="280"/>
        <end position="300"/>
    </location>
</feature>
<dbReference type="HOGENOM" id="CLU_025623_1_0_6"/>
<evidence type="ECO:0000256" key="3">
    <source>
        <dbReference type="ARBA" id="ARBA00022692"/>
    </source>
</evidence>
<dbReference type="EMBL" id="CP002776">
    <property type="protein sequence ID" value="AEG32391.1"/>
    <property type="molecule type" value="Genomic_DNA"/>
</dbReference>
<dbReference type="eggNOG" id="COG1283">
    <property type="taxonomic scope" value="Bacteria"/>
</dbReference>
<dbReference type="STRING" id="717773.Thicy_1634"/>
<feature type="transmembrane region" description="Helical" evidence="6">
    <location>
        <begin position="166"/>
        <end position="185"/>
    </location>
</feature>
<keyword evidence="5 6" id="KW-0472">Membrane</keyword>
<dbReference type="RefSeq" id="WP_013836161.1">
    <property type="nucleotide sequence ID" value="NC_015581.1"/>
</dbReference>
<proteinExistence type="predicted"/>
<evidence type="ECO:0000313" key="7">
    <source>
        <dbReference type="EMBL" id="AEG32391.1"/>
    </source>
</evidence>
<dbReference type="KEGG" id="tcy:Thicy_1634"/>
<evidence type="ECO:0000256" key="2">
    <source>
        <dbReference type="ARBA" id="ARBA00022475"/>
    </source>
</evidence>
<dbReference type="PANTHER" id="PTHR10010">
    <property type="entry name" value="SOLUTE CARRIER FAMILY 34 SODIUM PHOSPHATE , MEMBER 2-RELATED"/>
    <property type="match status" value="1"/>
</dbReference>
<evidence type="ECO:0000256" key="6">
    <source>
        <dbReference type="SAM" id="Phobius"/>
    </source>
</evidence>
<evidence type="ECO:0000313" key="8">
    <source>
        <dbReference type="Proteomes" id="UP000009232"/>
    </source>
</evidence>
<gene>
    <name evidence="7" type="ordered locus">Thicy_1634</name>
</gene>
<dbReference type="NCBIfam" id="NF037997">
    <property type="entry name" value="Na_Pi_symport"/>
    <property type="match status" value="1"/>
</dbReference>
<dbReference type="Pfam" id="PF02690">
    <property type="entry name" value="Na_Pi_cotrans"/>
    <property type="match status" value="2"/>
</dbReference>
<accession>F6DBI9</accession>